<sequence>MPRADAATSSAGAAGGLRTGGSDPGVEVADNTGDNVRRVKRGVIHFGLLSEQHYVP</sequence>
<comment type="caution">
    <text evidence="2">The sequence shown here is derived from an EMBL/GenBank/DDBJ whole genome shotgun (WGS) entry which is preliminary data.</text>
</comment>
<accession>A0ABV8Q4U0</accession>
<proteinExistence type="predicted"/>
<name>A0ABV8Q4U0_9MICO</name>
<evidence type="ECO:0000256" key="1">
    <source>
        <dbReference type="SAM" id="MobiDB-lite"/>
    </source>
</evidence>
<feature type="region of interest" description="Disordered" evidence="1">
    <location>
        <begin position="1"/>
        <end position="33"/>
    </location>
</feature>
<organism evidence="2 3">
    <name type="scientific">Gryllotalpicola reticulitermitis</name>
    <dbReference type="NCBI Taxonomy" id="1184153"/>
    <lineage>
        <taxon>Bacteria</taxon>
        <taxon>Bacillati</taxon>
        <taxon>Actinomycetota</taxon>
        <taxon>Actinomycetes</taxon>
        <taxon>Micrococcales</taxon>
        <taxon>Microbacteriaceae</taxon>
        <taxon>Gryllotalpicola</taxon>
    </lineage>
</organism>
<dbReference type="EMBL" id="JBHSCN010000002">
    <property type="protein sequence ID" value="MFC4242348.1"/>
    <property type="molecule type" value="Genomic_DNA"/>
</dbReference>
<evidence type="ECO:0000313" key="2">
    <source>
        <dbReference type="EMBL" id="MFC4242348.1"/>
    </source>
</evidence>
<dbReference type="Proteomes" id="UP001595900">
    <property type="component" value="Unassembled WGS sequence"/>
</dbReference>
<feature type="compositionally biased region" description="Gly residues" evidence="1">
    <location>
        <begin position="13"/>
        <end position="23"/>
    </location>
</feature>
<reference evidence="3" key="1">
    <citation type="journal article" date="2019" name="Int. J. Syst. Evol. Microbiol.">
        <title>The Global Catalogue of Microorganisms (GCM) 10K type strain sequencing project: providing services to taxonomists for standard genome sequencing and annotation.</title>
        <authorList>
            <consortium name="The Broad Institute Genomics Platform"/>
            <consortium name="The Broad Institute Genome Sequencing Center for Infectious Disease"/>
            <person name="Wu L."/>
            <person name="Ma J."/>
        </authorList>
    </citation>
    <scope>NUCLEOTIDE SEQUENCE [LARGE SCALE GENOMIC DNA]</scope>
    <source>
        <strain evidence="3">CGMCC 1.10363</strain>
    </source>
</reference>
<keyword evidence="3" id="KW-1185">Reference proteome</keyword>
<evidence type="ECO:0000313" key="3">
    <source>
        <dbReference type="Proteomes" id="UP001595900"/>
    </source>
</evidence>
<feature type="compositionally biased region" description="Low complexity" evidence="1">
    <location>
        <begin position="1"/>
        <end position="12"/>
    </location>
</feature>
<protein>
    <submittedName>
        <fullName evidence="2">Uncharacterized protein</fullName>
    </submittedName>
</protein>
<dbReference type="RefSeq" id="WP_390227177.1">
    <property type="nucleotide sequence ID" value="NZ_JBHSCN010000002.1"/>
</dbReference>
<gene>
    <name evidence="2" type="ORF">ACFOYW_03105</name>
</gene>